<feature type="transmembrane region" description="Helical" evidence="4">
    <location>
        <begin position="188"/>
        <end position="206"/>
    </location>
</feature>
<dbReference type="Pfam" id="PF02518">
    <property type="entry name" value="HATPase_c"/>
    <property type="match status" value="1"/>
</dbReference>
<proteinExistence type="predicted"/>
<dbReference type="SUPFAM" id="SSF55874">
    <property type="entry name" value="ATPase domain of HSP90 chaperone/DNA topoisomerase II/histidine kinase"/>
    <property type="match status" value="1"/>
</dbReference>
<keyword evidence="4" id="KW-0812">Transmembrane</keyword>
<feature type="transmembrane region" description="Helical" evidence="4">
    <location>
        <begin position="253"/>
        <end position="272"/>
    </location>
</feature>
<feature type="transmembrane region" description="Helical" evidence="4">
    <location>
        <begin position="157"/>
        <end position="179"/>
    </location>
</feature>
<dbReference type="PROSITE" id="PS50109">
    <property type="entry name" value="HIS_KIN"/>
    <property type="match status" value="1"/>
</dbReference>
<feature type="domain" description="Histidine kinase" evidence="5">
    <location>
        <begin position="549"/>
        <end position="728"/>
    </location>
</feature>
<dbReference type="Proteomes" id="UP000286976">
    <property type="component" value="Unassembled WGS sequence"/>
</dbReference>
<dbReference type="EMBL" id="PIPQ01000001">
    <property type="protein sequence ID" value="RUO43736.1"/>
    <property type="molecule type" value="Genomic_DNA"/>
</dbReference>
<dbReference type="InterPro" id="IPR003594">
    <property type="entry name" value="HATPase_dom"/>
</dbReference>
<keyword evidence="4" id="KW-0472">Membrane</keyword>
<evidence type="ECO:0000256" key="1">
    <source>
        <dbReference type="ARBA" id="ARBA00022679"/>
    </source>
</evidence>
<feature type="transmembrane region" description="Helical" evidence="4">
    <location>
        <begin position="376"/>
        <end position="396"/>
    </location>
</feature>
<dbReference type="RefSeq" id="WP_126756128.1">
    <property type="nucleotide sequence ID" value="NZ_PIPQ01000001.1"/>
</dbReference>
<organism evidence="6 7">
    <name type="scientific">Aliidiomarina taiwanensis</name>
    <dbReference type="NCBI Taxonomy" id="946228"/>
    <lineage>
        <taxon>Bacteria</taxon>
        <taxon>Pseudomonadati</taxon>
        <taxon>Pseudomonadota</taxon>
        <taxon>Gammaproteobacteria</taxon>
        <taxon>Alteromonadales</taxon>
        <taxon>Idiomarinaceae</taxon>
        <taxon>Aliidiomarina</taxon>
    </lineage>
</organism>
<evidence type="ECO:0000256" key="4">
    <source>
        <dbReference type="SAM" id="Phobius"/>
    </source>
</evidence>
<feature type="transmembrane region" description="Helical" evidence="4">
    <location>
        <begin position="310"/>
        <end position="334"/>
    </location>
</feature>
<keyword evidence="2 6" id="KW-0418">Kinase</keyword>
<dbReference type="OrthoDB" id="9797605at2"/>
<keyword evidence="1" id="KW-0808">Transferase</keyword>
<feature type="transmembrane region" description="Helical" evidence="4">
    <location>
        <begin position="218"/>
        <end position="241"/>
    </location>
</feature>
<feature type="transmembrane region" description="Helical" evidence="4">
    <location>
        <begin position="278"/>
        <end position="298"/>
    </location>
</feature>
<dbReference type="InterPro" id="IPR036890">
    <property type="entry name" value="HATPase_C_sf"/>
</dbReference>
<dbReference type="GO" id="GO:0016301">
    <property type="term" value="F:kinase activity"/>
    <property type="evidence" value="ECO:0007669"/>
    <property type="project" value="UniProtKB-KW"/>
</dbReference>
<dbReference type="Gene3D" id="3.30.565.10">
    <property type="entry name" value="Histidine kinase-like ATPase, C-terminal domain"/>
    <property type="match status" value="1"/>
</dbReference>
<gene>
    <name evidence="6" type="ORF">CWE15_00595</name>
</gene>
<dbReference type="Gene3D" id="1.20.5.1930">
    <property type="match status" value="1"/>
</dbReference>
<dbReference type="InterPro" id="IPR050482">
    <property type="entry name" value="Sensor_HK_TwoCompSys"/>
</dbReference>
<evidence type="ECO:0000256" key="3">
    <source>
        <dbReference type="ARBA" id="ARBA00023012"/>
    </source>
</evidence>
<reference evidence="6 7" key="1">
    <citation type="journal article" date="2011" name="Front. Microbiol.">
        <title>Genomic signatures of strain selection and enhancement in Bacillus atrophaeus var. globigii, a historical biowarfare simulant.</title>
        <authorList>
            <person name="Gibbons H.S."/>
            <person name="Broomall S.M."/>
            <person name="McNew L.A."/>
            <person name="Daligault H."/>
            <person name="Chapman C."/>
            <person name="Bruce D."/>
            <person name="Karavis M."/>
            <person name="Krepps M."/>
            <person name="McGregor P.A."/>
            <person name="Hong C."/>
            <person name="Park K.H."/>
            <person name="Akmal A."/>
            <person name="Feldman A."/>
            <person name="Lin J.S."/>
            <person name="Chang W.E."/>
            <person name="Higgs B.W."/>
            <person name="Demirev P."/>
            <person name="Lindquist J."/>
            <person name="Liem A."/>
            <person name="Fochler E."/>
            <person name="Read T.D."/>
            <person name="Tapia R."/>
            <person name="Johnson S."/>
            <person name="Bishop-Lilly K.A."/>
            <person name="Detter C."/>
            <person name="Han C."/>
            <person name="Sozhamannan S."/>
            <person name="Rosenzweig C.N."/>
            <person name="Skowronski E.W."/>
        </authorList>
    </citation>
    <scope>NUCLEOTIDE SEQUENCE [LARGE SCALE GENOMIC DNA]</scope>
    <source>
        <strain evidence="6 7">AIT1</strain>
    </source>
</reference>
<feature type="transmembrane region" description="Helical" evidence="4">
    <location>
        <begin position="346"/>
        <end position="364"/>
    </location>
</feature>
<evidence type="ECO:0000256" key="2">
    <source>
        <dbReference type="ARBA" id="ARBA00022777"/>
    </source>
</evidence>
<accession>A0A432X8T5</accession>
<comment type="caution">
    <text evidence="6">The sequence shown here is derived from an EMBL/GenBank/DDBJ whole genome shotgun (WGS) entry which is preliminary data.</text>
</comment>
<protein>
    <submittedName>
        <fullName evidence="6">Histidine kinase</fullName>
    </submittedName>
</protein>
<keyword evidence="4" id="KW-1133">Transmembrane helix</keyword>
<evidence type="ECO:0000313" key="6">
    <source>
        <dbReference type="EMBL" id="RUO43736.1"/>
    </source>
</evidence>
<keyword evidence="7" id="KW-1185">Reference proteome</keyword>
<dbReference type="AlphaFoldDB" id="A0A432X8T5"/>
<keyword evidence="3" id="KW-0902">Two-component regulatory system</keyword>
<dbReference type="GO" id="GO:0000160">
    <property type="term" value="P:phosphorelay signal transduction system"/>
    <property type="evidence" value="ECO:0007669"/>
    <property type="project" value="UniProtKB-KW"/>
</dbReference>
<feature type="transmembrane region" description="Helical" evidence="4">
    <location>
        <begin position="402"/>
        <end position="419"/>
    </location>
</feature>
<dbReference type="PANTHER" id="PTHR24421">
    <property type="entry name" value="NITRATE/NITRITE SENSOR PROTEIN NARX-RELATED"/>
    <property type="match status" value="1"/>
</dbReference>
<name>A0A432X8T5_9GAMM</name>
<dbReference type="InterPro" id="IPR005467">
    <property type="entry name" value="His_kinase_dom"/>
</dbReference>
<dbReference type="CDD" id="cd16917">
    <property type="entry name" value="HATPase_UhpB-NarQ-NarX-like"/>
    <property type="match status" value="1"/>
</dbReference>
<evidence type="ECO:0000259" key="5">
    <source>
        <dbReference type="PROSITE" id="PS50109"/>
    </source>
</evidence>
<evidence type="ECO:0000313" key="7">
    <source>
        <dbReference type="Proteomes" id="UP000286976"/>
    </source>
</evidence>
<sequence length="728" mass="80332">MSIRFTPNVLLSIAMALSLILAFLMLAVAMDQRWLGAKLTDNPRLATPQAFEGLWLNSIDRNSPLSRHSDIPEGLASITAISGADGRIIQLMPNDLIEEPDALASYAAMRDFFARQSKLNAVLRQPEVMLHVQSQEGDTSIHQIKPQQERPVSSLPLAFWLQIGVGLAGFWMGTWIWVLRRAEWATRMFALAGAGLLISAFPAAIYSTRELALPGDLFQWLSIFNHAGAIIFGMGMIGLFLQYPRKLVKSRWLLVPVTLLAASQVVDIWQLVEGPAFGFHLAVVLAMLSIITLVLVQLKVAKGNPRDRAILSWFGLSAVIGAGAFVATVITPNLLGIGSFVSQGEAFLFFLLVYIGAAFGVARFRLFQLGEWAFRILFYVIGVLLLLGLDAILIATIVDNRAPAFALSLLIVSLVWLPLRDRLERLLLSRGETLDYENLFRQVMDVALTPPGRDQHARWRSLLEHAFRPLSMEITQNTHTKAKLMEDGLALSIPAIGDLTSCRLEYADSGRKLFSLRDVALANELLAMLTNAQESRVAYEKGVAEERQRIARDIHDNIGVQLLGALHSQNANRKNTFIRETLTDLRDIINNAGMQGAPLDEVLADLRAQIAEFLCAANIALDWQVKRDEPVVLPMIAVHTLRSVIREAVQNTLKYAGAEQVSIHVDFTRPMLTIRVADDGCGFSAENVTVGHGLDHMRTRMIGLGGTFTLGEQANNQGSVITVQFPVT</sequence>